<accession>K5V6N4</accession>
<dbReference type="Proteomes" id="UP000008370">
    <property type="component" value="Unassembled WGS sequence"/>
</dbReference>
<dbReference type="EMBL" id="JH930470">
    <property type="protein sequence ID" value="EKM58361.1"/>
    <property type="molecule type" value="Genomic_DNA"/>
</dbReference>
<dbReference type="RefSeq" id="XP_007393678.1">
    <property type="nucleotide sequence ID" value="XM_007393616.1"/>
</dbReference>
<feature type="compositionally biased region" description="Basic residues" evidence="1">
    <location>
        <begin position="236"/>
        <end position="248"/>
    </location>
</feature>
<protein>
    <submittedName>
        <fullName evidence="3">Uncharacterized protein</fullName>
    </submittedName>
</protein>
<evidence type="ECO:0000313" key="3">
    <source>
        <dbReference type="EMBL" id="EKM58361.1"/>
    </source>
</evidence>
<proteinExistence type="predicted"/>
<keyword evidence="2" id="KW-0472">Membrane</keyword>
<dbReference type="HOGENOM" id="CLU_1120483_0_0_1"/>
<feature type="transmembrane region" description="Helical" evidence="2">
    <location>
        <begin position="161"/>
        <end position="180"/>
    </location>
</feature>
<evidence type="ECO:0000256" key="1">
    <source>
        <dbReference type="SAM" id="MobiDB-lite"/>
    </source>
</evidence>
<feature type="transmembrane region" description="Helical" evidence="2">
    <location>
        <begin position="91"/>
        <end position="111"/>
    </location>
</feature>
<dbReference type="KEGG" id="pco:PHACADRAFT_252621"/>
<name>K5V6N4_PHACS</name>
<keyword evidence="4" id="KW-1185">Reference proteome</keyword>
<evidence type="ECO:0000256" key="2">
    <source>
        <dbReference type="SAM" id="Phobius"/>
    </source>
</evidence>
<keyword evidence="2" id="KW-1133">Transmembrane helix</keyword>
<dbReference type="InParanoid" id="K5V6N4"/>
<dbReference type="GeneID" id="18915537"/>
<evidence type="ECO:0000313" key="4">
    <source>
        <dbReference type="Proteomes" id="UP000008370"/>
    </source>
</evidence>
<keyword evidence="2" id="KW-0812">Transmembrane</keyword>
<feature type="transmembrane region" description="Helical" evidence="2">
    <location>
        <begin position="192"/>
        <end position="215"/>
    </location>
</feature>
<dbReference type="OrthoDB" id="10526970at2759"/>
<organism evidence="3 4">
    <name type="scientific">Phanerochaete carnosa (strain HHB-10118-sp)</name>
    <name type="common">White-rot fungus</name>
    <name type="synonym">Peniophora carnosa</name>
    <dbReference type="NCBI Taxonomy" id="650164"/>
    <lineage>
        <taxon>Eukaryota</taxon>
        <taxon>Fungi</taxon>
        <taxon>Dikarya</taxon>
        <taxon>Basidiomycota</taxon>
        <taxon>Agaricomycotina</taxon>
        <taxon>Agaricomycetes</taxon>
        <taxon>Polyporales</taxon>
        <taxon>Phanerochaetaceae</taxon>
        <taxon>Phanerochaete</taxon>
    </lineage>
</organism>
<sequence length="248" mass="27669">MYHSHDSNFSIIVPQRVYCVNGFQEKHSVNMIPNLDDASGDISAIFPGYTEAHMLRDRLHNTMLVTALMISPLCSVTNLPDIAVSPILRTIALFACILDLTGFLTASVFCLRLWHMRAGGQDEVLHRYCHCHVQKRTLELIKNQDLCNTWSGRMLSTMSPMVLIASSMLLLLITLSGPLFTRNANQIQVVPFGTLELTVLCIACCSAIVHLGFVFRTIAMAGKPDQIPDIAPHQKPTSRRHLSRFPVI</sequence>
<dbReference type="AlphaFoldDB" id="K5V6N4"/>
<gene>
    <name evidence="3" type="ORF">PHACADRAFT_252621</name>
</gene>
<reference evidence="3 4" key="1">
    <citation type="journal article" date="2012" name="BMC Genomics">
        <title>Comparative genomics of the white-rot fungi, Phanerochaete carnosa and P. chrysosporium, to elucidate the genetic basis of the distinct wood types they colonize.</title>
        <authorList>
            <person name="Suzuki H."/>
            <person name="MacDonald J."/>
            <person name="Syed K."/>
            <person name="Salamov A."/>
            <person name="Hori C."/>
            <person name="Aerts A."/>
            <person name="Henrissat B."/>
            <person name="Wiebenga A."/>
            <person name="vanKuyk P.A."/>
            <person name="Barry K."/>
            <person name="Lindquist E."/>
            <person name="LaButti K."/>
            <person name="Lapidus A."/>
            <person name="Lucas S."/>
            <person name="Coutinho P."/>
            <person name="Gong Y."/>
            <person name="Samejima M."/>
            <person name="Mahadevan R."/>
            <person name="Abou-Zaid M."/>
            <person name="de Vries R.P."/>
            <person name="Igarashi K."/>
            <person name="Yadav J.S."/>
            <person name="Grigoriev I.V."/>
            <person name="Master E.R."/>
        </authorList>
    </citation>
    <scope>NUCLEOTIDE SEQUENCE [LARGE SCALE GENOMIC DNA]</scope>
    <source>
        <strain evidence="3 4">HHB-10118-sp</strain>
    </source>
</reference>
<feature type="region of interest" description="Disordered" evidence="1">
    <location>
        <begin position="228"/>
        <end position="248"/>
    </location>
</feature>